<keyword evidence="5" id="KW-0964">Secreted</keyword>
<dbReference type="InterPro" id="IPR036048">
    <property type="entry name" value="Interleukin_8-like_sf"/>
</dbReference>
<evidence type="ECO:0000313" key="12">
    <source>
        <dbReference type="Proteomes" id="UP000472240"/>
    </source>
</evidence>
<keyword evidence="7" id="KW-1015">Disulfide bond</keyword>
<evidence type="ECO:0000256" key="3">
    <source>
        <dbReference type="ARBA" id="ARBA00022500"/>
    </source>
</evidence>
<dbReference type="GO" id="GO:0008009">
    <property type="term" value="F:chemokine activity"/>
    <property type="evidence" value="ECO:0007669"/>
    <property type="project" value="InterPro"/>
</dbReference>
<reference evidence="11 12" key="1">
    <citation type="journal article" date="2015" name="Annu Rev Anim Biosci">
        <title>The Genome 10K Project: a way forward.</title>
        <authorList>
            <person name="Koepfli K.P."/>
            <person name="Paten B."/>
            <person name="O'Brien S.J."/>
            <person name="Koepfli K.P."/>
            <person name="Paten B."/>
            <person name="Antunes A."/>
            <person name="Belov K."/>
            <person name="Bustamante C."/>
            <person name="Castoe T.A."/>
            <person name="Clawson H."/>
            <person name="Crawford A.J."/>
            <person name="Diekhans M."/>
            <person name="Distel D."/>
            <person name="Durbin R."/>
            <person name="Earl D."/>
            <person name="Fujita M.K."/>
            <person name="Gamble T."/>
            <person name="Georges A."/>
            <person name="Gemmell N."/>
            <person name="Gilbert M.T."/>
            <person name="Graves J.M."/>
            <person name="Green R.E."/>
            <person name="Hickey G."/>
            <person name="Jarvis E.D."/>
            <person name="Johnson W."/>
            <person name="Komissarov A."/>
            <person name="Korf I."/>
            <person name="Kuhn R."/>
            <person name="Larkin D.M."/>
            <person name="Lewin H."/>
            <person name="Lopez J.V."/>
            <person name="Ma J."/>
            <person name="Marques-Bonet T."/>
            <person name="Miller W."/>
            <person name="Murphy R."/>
            <person name="Pevzner P."/>
            <person name="Shapiro B."/>
            <person name="Steiner C."/>
            <person name="Tamazian G."/>
            <person name="Venkatesh B."/>
            <person name="Wang J."/>
            <person name="Wayne R."/>
            <person name="Wiley E."/>
            <person name="Yang H."/>
            <person name="Zhang G."/>
            <person name="Haussler D."/>
            <person name="Ryder O."/>
            <person name="O'Brien S.J."/>
        </authorList>
    </citation>
    <scope>NUCLEOTIDE SEQUENCE</scope>
</reference>
<feature type="chain" id="PRO_5025483112" description="Chemokine interleukin-8-like domain-containing protein" evidence="9">
    <location>
        <begin position="28"/>
        <end position="125"/>
    </location>
</feature>
<sequence length="125" mass="13967">MAPPPLSWLLRLAVLCHLTMLLAESLAWTPGTMTPLKMTLLVTLLLAASLQDTHAVRATNVGRECCLKYYKGAVPLRRLVQWYKTPEDCPKDAIVFLTVQGKSICSDPNDVRVKKAVKHLKNIKK</sequence>
<dbReference type="FunFam" id="2.40.50.40:FF:000012">
    <property type="entry name" value="C-C motif chemokine"/>
    <property type="match status" value="1"/>
</dbReference>
<reference evidence="11 12" key="2">
    <citation type="journal article" date="2018" name="Annu Rev Anim Biosci">
        <title>Bat Biology, Genomes, and the Bat1K Project: To Generate Chromosome-Level Genomes for All Living Bat Species.</title>
        <authorList>
            <person name="Teeling E.C."/>
            <person name="Vernes S.C."/>
            <person name="Davalos L.M."/>
            <person name="Ray D.A."/>
            <person name="Gilbert M.T.P."/>
            <person name="Myers E."/>
        </authorList>
    </citation>
    <scope>NUCLEOTIDE SEQUENCE</scope>
</reference>
<evidence type="ECO:0000259" key="10">
    <source>
        <dbReference type="SMART" id="SM00199"/>
    </source>
</evidence>
<gene>
    <name evidence="11" type="primary">CCL17</name>
</gene>
<dbReference type="SUPFAM" id="SSF54117">
    <property type="entry name" value="Interleukin 8-like chemokines"/>
    <property type="match status" value="1"/>
</dbReference>
<dbReference type="Proteomes" id="UP000472240">
    <property type="component" value="Chromosome 15"/>
</dbReference>
<dbReference type="GO" id="GO:0005615">
    <property type="term" value="C:extracellular space"/>
    <property type="evidence" value="ECO:0007669"/>
    <property type="project" value="UniProtKB-KW"/>
</dbReference>
<comment type="subcellular location">
    <subcellularLocation>
        <location evidence="1">Secreted</location>
    </subcellularLocation>
</comment>
<proteinExistence type="inferred from homology"/>
<organism evidence="11 12">
    <name type="scientific">Rhinolophus ferrumequinum</name>
    <name type="common">Greater horseshoe bat</name>
    <dbReference type="NCBI Taxonomy" id="59479"/>
    <lineage>
        <taxon>Eukaryota</taxon>
        <taxon>Metazoa</taxon>
        <taxon>Chordata</taxon>
        <taxon>Craniata</taxon>
        <taxon>Vertebrata</taxon>
        <taxon>Euteleostomi</taxon>
        <taxon>Mammalia</taxon>
        <taxon>Eutheria</taxon>
        <taxon>Laurasiatheria</taxon>
        <taxon>Chiroptera</taxon>
        <taxon>Yinpterochiroptera</taxon>
        <taxon>Rhinolophoidea</taxon>
        <taxon>Rhinolophidae</taxon>
        <taxon>Rhinolophinae</taxon>
        <taxon>Rhinolophus</taxon>
    </lineage>
</organism>
<keyword evidence="12" id="KW-1185">Reference proteome</keyword>
<dbReference type="SMART" id="SM00199">
    <property type="entry name" value="SCY"/>
    <property type="match status" value="1"/>
</dbReference>
<evidence type="ECO:0000256" key="6">
    <source>
        <dbReference type="ARBA" id="ARBA00022729"/>
    </source>
</evidence>
<name>A0A671EIF4_RHIFE</name>
<evidence type="ECO:0000256" key="8">
    <source>
        <dbReference type="ARBA" id="ARBA00023198"/>
    </source>
</evidence>
<keyword evidence="8" id="KW-0395">Inflammatory response</keyword>
<reference evidence="12" key="3">
    <citation type="submission" date="2018-12" db="EMBL/GenBank/DDBJ databases">
        <title>G10K-VGP greater horseshoe bat female genome, primary haplotype.</title>
        <authorList>
            <person name="Teeling E."/>
            <person name="Myers G."/>
            <person name="Vernes S."/>
            <person name="Pippel M."/>
            <person name="Winkler S."/>
            <person name="Fedrigo O."/>
            <person name="Rhie A."/>
            <person name="Koren S."/>
            <person name="Phillippy A."/>
            <person name="Lewin H."/>
            <person name="Damas J."/>
            <person name="Howe K."/>
            <person name="Mountcastle J."/>
            <person name="Jarvis E.D."/>
        </authorList>
    </citation>
    <scope>NUCLEOTIDE SEQUENCE [LARGE SCALE GENOMIC DNA]</scope>
</reference>
<dbReference type="Pfam" id="PF00048">
    <property type="entry name" value="IL8"/>
    <property type="match status" value="1"/>
</dbReference>
<evidence type="ECO:0000256" key="1">
    <source>
        <dbReference type="ARBA" id="ARBA00004613"/>
    </source>
</evidence>
<reference evidence="11" key="5">
    <citation type="submission" date="2025-09" db="UniProtKB">
        <authorList>
            <consortium name="Ensembl"/>
        </authorList>
    </citation>
    <scope>IDENTIFICATION</scope>
</reference>
<accession>A0A671EIF4</accession>
<dbReference type="Ensembl" id="ENSRFET00010011182.1">
    <property type="protein sequence ID" value="ENSRFEP00010010222.1"/>
    <property type="gene ID" value="ENSRFEG00010006940.1"/>
</dbReference>
<dbReference type="GeneTree" id="ENSGT01130000278316"/>
<dbReference type="GO" id="GO:0006954">
    <property type="term" value="P:inflammatory response"/>
    <property type="evidence" value="ECO:0007669"/>
    <property type="project" value="UniProtKB-KW"/>
</dbReference>
<feature type="signal peptide" evidence="9">
    <location>
        <begin position="1"/>
        <end position="27"/>
    </location>
</feature>
<dbReference type="GO" id="GO:0006955">
    <property type="term" value="P:immune response"/>
    <property type="evidence" value="ECO:0007669"/>
    <property type="project" value="InterPro"/>
</dbReference>
<keyword evidence="6 9" id="KW-0732">Signal</keyword>
<reference evidence="11" key="4">
    <citation type="submission" date="2025-08" db="UniProtKB">
        <authorList>
            <consortium name="Ensembl"/>
        </authorList>
    </citation>
    <scope>IDENTIFICATION</scope>
</reference>
<evidence type="ECO:0000256" key="7">
    <source>
        <dbReference type="ARBA" id="ARBA00023157"/>
    </source>
</evidence>
<evidence type="ECO:0000256" key="2">
    <source>
        <dbReference type="ARBA" id="ARBA00010868"/>
    </source>
</evidence>
<keyword evidence="4" id="KW-0202">Cytokine</keyword>
<evidence type="ECO:0000256" key="5">
    <source>
        <dbReference type="ARBA" id="ARBA00022525"/>
    </source>
</evidence>
<dbReference type="PANTHER" id="PTHR12015:SF111">
    <property type="entry name" value="C-C MOTIF CHEMOKINE 17"/>
    <property type="match status" value="1"/>
</dbReference>
<evidence type="ECO:0000256" key="4">
    <source>
        <dbReference type="ARBA" id="ARBA00022514"/>
    </source>
</evidence>
<dbReference type="CDD" id="cd00272">
    <property type="entry name" value="Chemokine_CC"/>
    <property type="match status" value="1"/>
</dbReference>
<dbReference type="AlphaFoldDB" id="A0A671EIF4"/>
<evidence type="ECO:0000256" key="9">
    <source>
        <dbReference type="SAM" id="SignalP"/>
    </source>
</evidence>
<protein>
    <recommendedName>
        <fullName evidence="10">Chemokine interleukin-8-like domain-containing protein</fullName>
    </recommendedName>
</protein>
<feature type="domain" description="Chemokine interleukin-8-like" evidence="10">
    <location>
        <begin position="62"/>
        <end position="120"/>
    </location>
</feature>
<keyword evidence="3" id="KW-0145">Chemotaxis</keyword>
<dbReference type="PANTHER" id="PTHR12015">
    <property type="entry name" value="SMALL INDUCIBLE CYTOKINE A"/>
    <property type="match status" value="1"/>
</dbReference>
<dbReference type="InterPro" id="IPR001811">
    <property type="entry name" value="Chemokine_IL8-like_dom"/>
</dbReference>
<dbReference type="InterPro" id="IPR039809">
    <property type="entry name" value="Chemokine_b/g/d"/>
</dbReference>
<comment type="similarity">
    <text evidence="2">Belongs to the intercrine beta (chemokine CC) family.</text>
</comment>
<dbReference type="Gene3D" id="2.40.50.40">
    <property type="match status" value="1"/>
</dbReference>
<evidence type="ECO:0000313" key="11">
    <source>
        <dbReference type="Ensembl" id="ENSRFEP00010010222.1"/>
    </source>
</evidence>